<dbReference type="NCBIfam" id="NF033573">
    <property type="entry name" value="transpos_IS200"/>
    <property type="match status" value="1"/>
</dbReference>
<evidence type="ECO:0000259" key="1">
    <source>
        <dbReference type="SMART" id="SM01321"/>
    </source>
</evidence>
<dbReference type="InterPro" id="IPR002686">
    <property type="entry name" value="Transposase_17"/>
</dbReference>
<dbReference type="GO" id="GO:0006313">
    <property type="term" value="P:DNA transposition"/>
    <property type="evidence" value="ECO:0007669"/>
    <property type="project" value="InterPro"/>
</dbReference>
<dbReference type="PANTHER" id="PTHR33360">
    <property type="entry name" value="TRANSPOSASE FOR INSERTION SEQUENCE ELEMENT IS200"/>
    <property type="match status" value="1"/>
</dbReference>
<name>A0A644WIU5_9ZZZZ</name>
<proteinExistence type="predicted"/>
<dbReference type="Pfam" id="PF01797">
    <property type="entry name" value="Y1_Tnp"/>
    <property type="match status" value="1"/>
</dbReference>
<gene>
    <name evidence="2" type="ORF">SDC9_48682</name>
</gene>
<dbReference type="SMART" id="SM01321">
    <property type="entry name" value="Y1_Tnp"/>
    <property type="match status" value="1"/>
</dbReference>
<dbReference type="PANTHER" id="PTHR33360:SF2">
    <property type="entry name" value="TRANSPOSASE FOR INSERTION SEQUENCE ELEMENT IS200"/>
    <property type="match status" value="1"/>
</dbReference>
<dbReference type="GO" id="GO:0004803">
    <property type="term" value="F:transposase activity"/>
    <property type="evidence" value="ECO:0007669"/>
    <property type="project" value="InterPro"/>
</dbReference>
<comment type="caution">
    <text evidence="2">The sequence shown here is derived from an EMBL/GenBank/DDBJ whole genome shotgun (WGS) entry which is preliminary data.</text>
</comment>
<dbReference type="AlphaFoldDB" id="A0A644WIU5"/>
<dbReference type="GO" id="GO:0003677">
    <property type="term" value="F:DNA binding"/>
    <property type="evidence" value="ECO:0007669"/>
    <property type="project" value="InterPro"/>
</dbReference>
<dbReference type="SUPFAM" id="SSF143422">
    <property type="entry name" value="Transposase IS200-like"/>
    <property type="match status" value="1"/>
</dbReference>
<feature type="domain" description="Transposase IS200-like" evidence="1">
    <location>
        <begin position="5"/>
        <end position="119"/>
    </location>
</feature>
<dbReference type="InterPro" id="IPR036515">
    <property type="entry name" value="Transposase_17_sf"/>
</dbReference>
<evidence type="ECO:0000313" key="2">
    <source>
        <dbReference type="EMBL" id="MPM02433.1"/>
    </source>
</evidence>
<dbReference type="EMBL" id="VSSQ01000868">
    <property type="protein sequence ID" value="MPM02433.1"/>
    <property type="molecule type" value="Genomic_DNA"/>
</dbReference>
<accession>A0A644WIU5</accession>
<reference evidence="2" key="1">
    <citation type="submission" date="2019-08" db="EMBL/GenBank/DDBJ databases">
        <authorList>
            <person name="Kucharzyk K."/>
            <person name="Murdoch R.W."/>
            <person name="Higgins S."/>
            <person name="Loffler F."/>
        </authorList>
    </citation>
    <scope>NUCLEOTIDE SEQUENCE</scope>
</reference>
<organism evidence="2">
    <name type="scientific">bioreactor metagenome</name>
    <dbReference type="NCBI Taxonomy" id="1076179"/>
    <lineage>
        <taxon>unclassified sequences</taxon>
        <taxon>metagenomes</taxon>
        <taxon>ecological metagenomes</taxon>
    </lineage>
</organism>
<sequence length="146" mass="17162">MPQSYNRIWIHAIWSTKDRRKIILNSFEYELHSFMYQQFRECGCPVRIINGVDNHIHCLFLLNPQKSISDVIKQVKGSTSHFINSKNLSPVKFSWQNGFASFSVSDSVVDNIARYIENQKRHHNKKSFNTELTDFLAENRVDPFPE</sequence>
<protein>
    <recommendedName>
        <fullName evidence="1">Transposase IS200-like domain-containing protein</fullName>
    </recommendedName>
</protein>
<dbReference type="Gene3D" id="3.30.70.1290">
    <property type="entry name" value="Transposase IS200-like"/>
    <property type="match status" value="1"/>
</dbReference>